<dbReference type="EMBL" id="FNFO01000002">
    <property type="protein sequence ID" value="SDK25512.1"/>
    <property type="molecule type" value="Genomic_DNA"/>
</dbReference>
<keyword evidence="2" id="KW-1185">Reference proteome</keyword>
<organism evidence="1 2">
    <name type="scientific">Catalinimonas alkaloidigena</name>
    <dbReference type="NCBI Taxonomy" id="1075417"/>
    <lineage>
        <taxon>Bacteria</taxon>
        <taxon>Pseudomonadati</taxon>
        <taxon>Bacteroidota</taxon>
        <taxon>Cytophagia</taxon>
        <taxon>Cytophagales</taxon>
        <taxon>Catalimonadaceae</taxon>
        <taxon>Catalinimonas</taxon>
    </lineage>
</organism>
<accession>A0A1G9ADP4</accession>
<reference evidence="1 2" key="1">
    <citation type="submission" date="2016-10" db="EMBL/GenBank/DDBJ databases">
        <authorList>
            <person name="de Groot N.N."/>
        </authorList>
    </citation>
    <scope>NUCLEOTIDE SEQUENCE [LARGE SCALE GENOMIC DNA]</scope>
    <source>
        <strain evidence="1 2">DSM 25186</strain>
    </source>
</reference>
<dbReference type="Proteomes" id="UP000198510">
    <property type="component" value="Unassembled WGS sequence"/>
</dbReference>
<protein>
    <recommendedName>
        <fullName evidence="3">Apea-like HEPN domain-containing protein</fullName>
    </recommendedName>
</protein>
<evidence type="ECO:0000313" key="2">
    <source>
        <dbReference type="Proteomes" id="UP000198510"/>
    </source>
</evidence>
<dbReference type="STRING" id="1075417.SAMN05421823_102265"/>
<dbReference type="AlphaFoldDB" id="A0A1G9ADP4"/>
<proteinExistence type="predicted"/>
<evidence type="ECO:0008006" key="3">
    <source>
        <dbReference type="Google" id="ProtNLM"/>
    </source>
</evidence>
<evidence type="ECO:0000313" key="1">
    <source>
        <dbReference type="EMBL" id="SDK25512.1"/>
    </source>
</evidence>
<dbReference type="RefSeq" id="WP_089679776.1">
    <property type="nucleotide sequence ID" value="NZ_FNFO01000002.1"/>
</dbReference>
<gene>
    <name evidence="1" type="ORF">SAMN05421823_102265</name>
</gene>
<name>A0A1G9ADP4_9BACT</name>
<sequence length="378" mass="44413">MYKIANSDWKFIALIEANVIFEDDYFKYKESLIRVLRDQTEFPKELHLLEVYTKRQTEEDIDTAYYRSIDLLSEFIDQLSFITFQPANIYSPLAISYAKTKIGGEFPMLHIHSSFFRKRVGLQKDDFIDFTALDTEKSKYYNLLRLLKYYQNTPKLDDKFLYLYSVLDFVANLESKEFQTTICPSCNFEISLPHKATGKYIKSLASEYDIKNFNMNKVRGLRSKIAHGASKRDYSFFKDLAEYLPILEELAYKTVRDKVGISMKLITNIHGYTPLLKLESKCEETSQLDKERYPEHKDKDHKFQVINFKTHQVARFTTIDIRGNKGELQRVASKMDSEYNFLPDNKDPDEYLDGSIGVDFDNEGRLPISQYAWPYCIK</sequence>